<organism evidence="8 9">
    <name type="scientific">Coniosporium apollinis (strain CBS 100218)</name>
    <name type="common">Rock-inhabiting black yeast</name>
    <dbReference type="NCBI Taxonomy" id="1168221"/>
    <lineage>
        <taxon>Eukaryota</taxon>
        <taxon>Fungi</taxon>
        <taxon>Dikarya</taxon>
        <taxon>Ascomycota</taxon>
        <taxon>Pezizomycotina</taxon>
        <taxon>Dothideomycetes</taxon>
        <taxon>Dothideomycetes incertae sedis</taxon>
        <taxon>Coniosporium</taxon>
    </lineage>
</organism>
<dbReference type="RefSeq" id="XP_007784572.1">
    <property type="nucleotide sequence ID" value="XM_007786382.1"/>
</dbReference>
<dbReference type="InterPro" id="IPR013154">
    <property type="entry name" value="ADH-like_N"/>
</dbReference>
<dbReference type="STRING" id="1168221.R7Z4Y9"/>
<keyword evidence="3 6" id="KW-0479">Metal-binding</keyword>
<comment type="cofactor">
    <cofactor evidence="1 6">
        <name>Zn(2+)</name>
        <dbReference type="ChEBI" id="CHEBI:29105"/>
    </cofactor>
</comment>
<keyword evidence="5" id="KW-0560">Oxidoreductase</keyword>
<dbReference type="Pfam" id="PF00107">
    <property type="entry name" value="ADH_zinc_N"/>
    <property type="match status" value="1"/>
</dbReference>
<dbReference type="OMA" id="DMQSGET"/>
<evidence type="ECO:0000256" key="3">
    <source>
        <dbReference type="ARBA" id="ARBA00022723"/>
    </source>
</evidence>
<proteinExistence type="inferred from homology"/>
<keyword evidence="9" id="KW-1185">Reference proteome</keyword>
<dbReference type="SUPFAM" id="SSF50129">
    <property type="entry name" value="GroES-like"/>
    <property type="match status" value="1"/>
</dbReference>
<evidence type="ECO:0000256" key="4">
    <source>
        <dbReference type="ARBA" id="ARBA00022833"/>
    </source>
</evidence>
<evidence type="ECO:0000259" key="7">
    <source>
        <dbReference type="SMART" id="SM00829"/>
    </source>
</evidence>
<dbReference type="Pfam" id="PF08240">
    <property type="entry name" value="ADH_N"/>
    <property type="match status" value="1"/>
</dbReference>
<evidence type="ECO:0000256" key="1">
    <source>
        <dbReference type="ARBA" id="ARBA00001947"/>
    </source>
</evidence>
<dbReference type="EMBL" id="JH767610">
    <property type="protein sequence ID" value="EON69255.1"/>
    <property type="molecule type" value="Genomic_DNA"/>
</dbReference>
<name>R7Z4Y9_CONA1</name>
<dbReference type="GO" id="GO:0016491">
    <property type="term" value="F:oxidoreductase activity"/>
    <property type="evidence" value="ECO:0007669"/>
    <property type="project" value="UniProtKB-KW"/>
</dbReference>
<reference evidence="9" key="1">
    <citation type="submission" date="2012-06" db="EMBL/GenBank/DDBJ databases">
        <title>The genome sequence of Coniosporium apollinis CBS 100218.</title>
        <authorList>
            <consortium name="The Broad Institute Genome Sequencing Platform"/>
            <person name="Cuomo C."/>
            <person name="Gorbushina A."/>
            <person name="Noack S."/>
            <person name="Walker B."/>
            <person name="Young S.K."/>
            <person name="Zeng Q."/>
            <person name="Gargeya S."/>
            <person name="Fitzgerald M."/>
            <person name="Haas B."/>
            <person name="Abouelleil A."/>
            <person name="Alvarado L."/>
            <person name="Arachchi H.M."/>
            <person name="Berlin A.M."/>
            <person name="Chapman S.B."/>
            <person name="Goldberg J."/>
            <person name="Griggs A."/>
            <person name="Gujja S."/>
            <person name="Hansen M."/>
            <person name="Howarth C."/>
            <person name="Imamovic A."/>
            <person name="Larimer J."/>
            <person name="McCowan C."/>
            <person name="Montmayeur A."/>
            <person name="Murphy C."/>
            <person name="Neiman D."/>
            <person name="Pearson M."/>
            <person name="Priest M."/>
            <person name="Roberts A."/>
            <person name="Saif S."/>
            <person name="Shea T."/>
            <person name="Sisk P."/>
            <person name="Sykes S."/>
            <person name="Wortman J."/>
            <person name="Nusbaum C."/>
            <person name="Birren B."/>
        </authorList>
    </citation>
    <scope>NUCLEOTIDE SEQUENCE [LARGE SCALE GENOMIC DNA]</scope>
    <source>
        <strain evidence="9">CBS 100218</strain>
    </source>
</reference>
<dbReference type="InterPro" id="IPR011032">
    <property type="entry name" value="GroES-like_sf"/>
</dbReference>
<dbReference type="Gene3D" id="3.90.180.10">
    <property type="entry name" value="Medium-chain alcohol dehydrogenases, catalytic domain"/>
    <property type="match status" value="1"/>
</dbReference>
<dbReference type="GeneID" id="19905726"/>
<dbReference type="PANTHER" id="PTHR43350:SF2">
    <property type="entry name" value="GROES-LIKE ZINC-BINDING ALCOHOL DEHYDROGENASE FAMILY PROTEIN"/>
    <property type="match status" value="1"/>
</dbReference>
<protein>
    <recommendedName>
        <fullName evidence="7">Enoyl reductase (ER) domain-containing protein</fullName>
    </recommendedName>
</protein>
<feature type="non-terminal residue" evidence="8">
    <location>
        <position position="1"/>
    </location>
</feature>
<evidence type="ECO:0000256" key="2">
    <source>
        <dbReference type="ARBA" id="ARBA00008072"/>
    </source>
</evidence>
<gene>
    <name evidence="8" type="ORF">W97_08415</name>
</gene>
<dbReference type="OrthoDB" id="1560166at2759"/>
<dbReference type="eggNOG" id="KOG0022">
    <property type="taxonomic scope" value="Eukaryota"/>
</dbReference>
<dbReference type="InterPro" id="IPR020843">
    <property type="entry name" value="ER"/>
</dbReference>
<dbReference type="GO" id="GO:0008270">
    <property type="term" value="F:zinc ion binding"/>
    <property type="evidence" value="ECO:0007669"/>
    <property type="project" value="InterPro"/>
</dbReference>
<dbReference type="Proteomes" id="UP000016924">
    <property type="component" value="Unassembled WGS sequence"/>
</dbReference>
<dbReference type="AlphaFoldDB" id="R7Z4Y9"/>
<dbReference type="SMART" id="SM00829">
    <property type="entry name" value="PKS_ER"/>
    <property type="match status" value="1"/>
</dbReference>
<comment type="similarity">
    <text evidence="2 6">Belongs to the zinc-containing alcohol dehydrogenase family.</text>
</comment>
<evidence type="ECO:0000256" key="5">
    <source>
        <dbReference type="ARBA" id="ARBA00023002"/>
    </source>
</evidence>
<feature type="domain" description="Enoyl reductase (ER)" evidence="7">
    <location>
        <begin position="3"/>
        <end position="360"/>
    </location>
</feature>
<dbReference type="InterPro" id="IPR002328">
    <property type="entry name" value="ADH_Zn_CS"/>
</dbReference>
<evidence type="ECO:0000256" key="6">
    <source>
        <dbReference type="RuleBase" id="RU361277"/>
    </source>
</evidence>
<dbReference type="HOGENOM" id="CLU_026673_14_1_1"/>
<dbReference type="CDD" id="cd08278">
    <property type="entry name" value="benzyl_alcohol_DH"/>
    <property type="match status" value="1"/>
</dbReference>
<accession>R7Z4Y9</accession>
<dbReference type="InterPro" id="IPR013149">
    <property type="entry name" value="ADH-like_C"/>
</dbReference>
<evidence type="ECO:0000313" key="8">
    <source>
        <dbReference type="EMBL" id="EON69255.1"/>
    </source>
</evidence>
<dbReference type="SUPFAM" id="SSF51735">
    <property type="entry name" value="NAD(P)-binding Rossmann-fold domains"/>
    <property type="match status" value="1"/>
</dbReference>
<dbReference type="PROSITE" id="PS00059">
    <property type="entry name" value="ADH_ZINC"/>
    <property type="match status" value="1"/>
</dbReference>
<sequence length="361" mass="39002">WKLEDVSVRPIKDDELLVQIIASGLCHTDVHFENLKDGPGVLYPRVLGHEGSGYVKQVGKNVTVAQPGDPVLLSFASCASCKLCTSDHPAHCVDFNALNFGGQHDFSASSSEKKEPDIFGHFFGQSSFASLTIVNERSVVNAKGVVKDDEELKMFAPLGCGIQTGSGTIYNVAAATPDDAVVVMGLGGVGLSGIMAAKLRGCKTIIGVDKVDGRMALAKELGATYTINTSGMELDELVKKVRELTDGLGATVTMDTTGFVPLITKAVEFTRFKGKVIQVGTAPVDAKLEIPIFEFMVMGKQYIGAVEGDAYPPKYVPEMIQWYRDGKFPVDKLVKFFKAEEYEKALHEMQSGEAVKPIIVW</sequence>
<dbReference type="InterPro" id="IPR036291">
    <property type="entry name" value="NAD(P)-bd_dom_sf"/>
</dbReference>
<dbReference type="PANTHER" id="PTHR43350">
    <property type="entry name" value="NAD-DEPENDENT ALCOHOL DEHYDROGENASE"/>
    <property type="match status" value="1"/>
</dbReference>
<evidence type="ECO:0000313" key="9">
    <source>
        <dbReference type="Proteomes" id="UP000016924"/>
    </source>
</evidence>
<keyword evidence="4 6" id="KW-0862">Zinc</keyword>
<dbReference type="Gene3D" id="3.40.50.720">
    <property type="entry name" value="NAD(P)-binding Rossmann-like Domain"/>
    <property type="match status" value="1"/>
</dbReference>